<proteinExistence type="predicted"/>
<organism evidence="1 2">
    <name type="scientific">Streptomyces spongiicola</name>
    <dbReference type="NCBI Taxonomy" id="1690221"/>
    <lineage>
        <taxon>Bacteria</taxon>
        <taxon>Bacillati</taxon>
        <taxon>Actinomycetota</taxon>
        <taxon>Actinomycetes</taxon>
        <taxon>Kitasatosporales</taxon>
        <taxon>Streptomycetaceae</taxon>
        <taxon>Streptomyces</taxon>
    </lineage>
</organism>
<evidence type="ECO:0000313" key="1">
    <source>
        <dbReference type="EMBL" id="GBQ00648.1"/>
    </source>
</evidence>
<gene>
    <name evidence="1" type="ORF">SSP531S_20660</name>
</gene>
<sequence>MIWATSRACACARLLADSDVTVVPDIPRVRVRVCAAASAPARDGAERHPVRARMCAVVLAGEVPDVSTIPRVRVCVCAVSACT</sequence>
<dbReference type="EMBL" id="BGZL01000004">
    <property type="protein sequence ID" value="GBQ00648.1"/>
    <property type="molecule type" value="Genomic_DNA"/>
</dbReference>
<reference evidence="1 2" key="1">
    <citation type="submission" date="2018-07" db="EMBL/GenBank/DDBJ databases">
        <title>Whole Genome Shotgun Sequence of Streptomyces spongiicola strain 531S.</title>
        <authorList>
            <person name="Dohra H."/>
            <person name="Kodani S."/>
        </authorList>
    </citation>
    <scope>NUCLEOTIDE SEQUENCE [LARGE SCALE GENOMIC DNA]</scope>
    <source>
        <strain evidence="1 2">531S</strain>
    </source>
</reference>
<name>A0A388SVI8_9ACTN</name>
<accession>A0A388SVI8</accession>
<dbReference type="AlphaFoldDB" id="A0A388SVI8"/>
<protein>
    <submittedName>
        <fullName evidence="1">Uncharacterized protein</fullName>
    </submittedName>
</protein>
<evidence type="ECO:0000313" key="2">
    <source>
        <dbReference type="Proteomes" id="UP000265354"/>
    </source>
</evidence>
<dbReference type="Proteomes" id="UP000265354">
    <property type="component" value="Unassembled WGS sequence"/>
</dbReference>
<comment type="caution">
    <text evidence="1">The sequence shown here is derived from an EMBL/GenBank/DDBJ whole genome shotgun (WGS) entry which is preliminary data.</text>
</comment>